<dbReference type="Gene3D" id="3.40.50.300">
    <property type="entry name" value="P-loop containing nucleotide triphosphate hydrolases"/>
    <property type="match status" value="1"/>
</dbReference>
<protein>
    <recommendedName>
        <fullName evidence="2">COR domain-containing protein</fullName>
    </recommendedName>
</protein>
<proteinExistence type="predicted"/>
<dbReference type="Proteomes" id="UP000683360">
    <property type="component" value="Unassembled WGS sequence"/>
</dbReference>
<evidence type="ECO:0000259" key="2">
    <source>
        <dbReference type="Pfam" id="PF16095"/>
    </source>
</evidence>
<gene>
    <name evidence="3" type="ORF">MEDL_37087</name>
</gene>
<evidence type="ECO:0000256" key="1">
    <source>
        <dbReference type="ARBA" id="ARBA00022737"/>
    </source>
</evidence>
<comment type="caution">
    <text evidence="3">The sequence shown here is derived from an EMBL/GenBank/DDBJ whole genome shotgun (WGS) entry which is preliminary data.</text>
</comment>
<dbReference type="InterPro" id="IPR032171">
    <property type="entry name" value="COR-A"/>
</dbReference>
<reference evidence="3" key="1">
    <citation type="submission" date="2021-03" db="EMBL/GenBank/DDBJ databases">
        <authorList>
            <person name="Bekaert M."/>
        </authorList>
    </citation>
    <scope>NUCLEOTIDE SEQUENCE</scope>
</reference>
<keyword evidence="4" id="KW-1185">Reference proteome</keyword>
<dbReference type="EMBL" id="CAJPWZ010001792">
    <property type="protein sequence ID" value="CAG2223809.1"/>
    <property type="molecule type" value="Genomic_DNA"/>
</dbReference>
<dbReference type="AlphaFoldDB" id="A0A8S3SYS2"/>
<name>A0A8S3SYS2_MYTED</name>
<accession>A0A8S3SYS2</accession>
<dbReference type="OrthoDB" id="5964455at2759"/>
<keyword evidence="1" id="KW-0677">Repeat</keyword>
<dbReference type="InterPro" id="IPR027417">
    <property type="entry name" value="P-loop_NTPase"/>
</dbReference>
<sequence>MFSKSLYKCIICIFTAQQSVQQSRSTLIKEYIDFWLDNIHCYSLNDEDDLPNPPVILIGTGMDKIKNEEERCQKTKSLNSFLDGHRKRRHIRDLCFLSNEEPSKYKTEFEYLRKVIFKLAGDIPKWGDNLPTRWIVLEKEIDRLIDDGKRVIPHKEAELLAKICSFPISEMESELNSFLKYEHETGNLIYFDDIKSYIVLKPEWLVDIFKCFVSPFEFQRYFVGLPDWSQLESTGVLPDTLIKKLFKKVPGFDSAKHTQFALEIMEKFDIIVKPKEGNDEYYMPCMINASGFEIITKTFNVPSKNCSRTAWFCLDFNFLPPSFFNHLLVTFVKKYVLCTDKNDRLQLYRGMGIFNFEESGCQKLIVCLSENSIAVQVWNFHNEEQQICNTNYGNIREYILSTVQLLQRRYKIRIQYECFLKCPEGIYFKRLEKYLVINHMANITALITGLPTRWKNYVRDGLR</sequence>
<evidence type="ECO:0000313" key="3">
    <source>
        <dbReference type="EMBL" id="CAG2223809.1"/>
    </source>
</evidence>
<feature type="domain" description="COR" evidence="2">
    <location>
        <begin position="131"/>
        <end position="285"/>
    </location>
</feature>
<evidence type="ECO:0000313" key="4">
    <source>
        <dbReference type="Proteomes" id="UP000683360"/>
    </source>
</evidence>
<dbReference type="Pfam" id="PF16095">
    <property type="entry name" value="COR-A"/>
    <property type="match status" value="1"/>
</dbReference>
<organism evidence="3 4">
    <name type="scientific">Mytilus edulis</name>
    <name type="common">Blue mussel</name>
    <dbReference type="NCBI Taxonomy" id="6550"/>
    <lineage>
        <taxon>Eukaryota</taxon>
        <taxon>Metazoa</taxon>
        <taxon>Spiralia</taxon>
        <taxon>Lophotrochozoa</taxon>
        <taxon>Mollusca</taxon>
        <taxon>Bivalvia</taxon>
        <taxon>Autobranchia</taxon>
        <taxon>Pteriomorphia</taxon>
        <taxon>Mytilida</taxon>
        <taxon>Mytiloidea</taxon>
        <taxon>Mytilidae</taxon>
        <taxon>Mytilinae</taxon>
        <taxon>Mytilus</taxon>
    </lineage>
</organism>